<dbReference type="Gene3D" id="3.40.50.2000">
    <property type="entry name" value="Glycogen Phosphorylase B"/>
    <property type="match status" value="2"/>
</dbReference>
<evidence type="ECO:0000256" key="5">
    <source>
        <dbReference type="ARBA" id="ARBA00022600"/>
    </source>
</evidence>
<dbReference type="FunFam" id="3.40.50.2000:FF:000153">
    <property type="entry name" value="Alpha-1,4 glucan phosphorylase"/>
    <property type="match status" value="1"/>
</dbReference>
<dbReference type="PANTHER" id="PTHR11468:SF3">
    <property type="entry name" value="GLYCOGEN PHOSPHORYLASE, LIVER FORM"/>
    <property type="match status" value="1"/>
</dbReference>
<evidence type="ECO:0000256" key="8">
    <source>
        <dbReference type="ARBA" id="ARBA00022898"/>
    </source>
</evidence>
<evidence type="ECO:0000256" key="2">
    <source>
        <dbReference type="ARBA" id="ARBA00006047"/>
    </source>
</evidence>
<proteinExistence type="inferred from homology"/>
<dbReference type="AlphaFoldDB" id="A0AAV2JCH8"/>
<evidence type="ECO:0000256" key="4">
    <source>
        <dbReference type="ARBA" id="ARBA00022553"/>
    </source>
</evidence>
<dbReference type="InterPro" id="IPR035090">
    <property type="entry name" value="Pyridoxal_P_attach_site"/>
</dbReference>
<dbReference type="Pfam" id="PF00343">
    <property type="entry name" value="Phosphorylase"/>
    <property type="match status" value="1"/>
</dbReference>
<evidence type="ECO:0000256" key="3">
    <source>
        <dbReference type="ARBA" id="ARBA00022533"/>
    </source>
</evidence>
<dbReference type="GO" id="GO:0005980">
    <property type="term" value="P:glycogen catabolic process"/>
    <property type="evidence" value="ECO:0007669"/>
    <property type="project" value="TreeGrafter"/>
</dbReference>
<keyword evidence="5" id="KW-0321">Glycogen metabolism</keyword>
<dbReference type="GO" id="GO:0030170">
    <property type="term" value="F:pyridoxal phosphate binding"/>
    <property type="evidence" value="ECO:0007669"/>
    <property type="project" value="InterPro"/>
</dbReference>
<name>A0AAV2JCH8_KNICA</name>
<evidence type="ECO:0000256" key="10">
    <source>
        <dbReference type="ARBA" id="ARBA00036074"/>
    </source>
</evidence>
<sequence length="847" mass="97722">MATPLTDQEKRRQISLRGIPDLENVHELIKGFNRHLHFTLVKDRNIATPRDYYFALAHTVRDHLVGRWIRTQQFYYEADPKRVYYLSLEFYMGRTLQNTMVNLGVQNTCDEAMYQLGLDIEELEEIEEDAGLGNGGLGRLAACFLDSMATLGLAAYGYGIRYEYGIFNQKIRDGWQVEEADDWLRHGNPWEKARPEYMLPVHFYGRVEDTKEGSKWVDTQVVLAMPFDTPIPGYQNNTVNTMRLWSARAPNDFNLRDFNVGDYIQAVLDRNVAENISRVLYPNDNFFEGKELRLKQEYFVVAATLQDIIRRFKTTKKGVPGRSSFENFPDKVAIQLNDTHPAMAIPELMRIFVDIEKLDWDEAWDLTRRTFAYTNHTVLPEALERWPVRLMETLLPRHLQIIYQINQKHLDNIAALFPDDMDRLRAMSLIEEDGEKRVNMAHLCIVGSHAVNGVAQIHSNIVKTQVFRNFSELEPEKFQNKTNGITPRRWLLVCNTGLVDIIAEMIGEDFVTNLSELKKLNDFVDDKHFLQNIMKVKQENKLKFGQYLEAEYRVKINQASIFDVHVKRIHEYKRQVLNCLHIIYLYNKIRMNPAAPFTPRTVIIGGKAAPGYHMAKMIIKLITSVANVVNNDPIVGDRLKVIFLENYRVSLAEKVIPATDLSEQISTAGTEASGTGNMKFMLNGALTIGTMDGANVEMAEEAGEENLFIFGMRVEDVQALDEEGYDAMLYYKKLPALKQVMDQITSGYFCPKNPHQFKDLTDMLFNHDRFKVFADFEDYVKCQERVSKLFQNPMEWTKMVVRNIAATGKFSSDRTITEYAREIWNVEPSNLKIPPPSEPLHVDHLTS</sequence>
<dbReference type="PANTHER" id="PTHR11468">
    <property type="entry name" value="GLYCOGEN PHOSPHORYLASE"/>
    <property type="match status" value="1"/>
</dbReference>
<protein>
    <recommendedName>
        <fullName evidence="14">Alpha-1,4 glucan phosphorylase</fullName>
        <ecNumber evidence="14">2.4.1.1</ecNumber>
    </recommendedName>
</protein>
<dbReference type="Proteomes" id="UP001497482">
    <property type="component" value="Chromosome 12"/>
</dbReference>
<keyword evidence="3" id="KW-0021">Allosteric enzyme</keyword>
<evidence type="ECO:0000256" key="7">
    <source>
        <dbReference type="ARBA" id="ARBA00022679"/>
    </source>
</evidence>
<dbReference type="GO" id="GO:0005737">
    <property type="term" value="C:cytoplasm"/>
    <property type="evidence" value="ECO:0007669"/>
    <property type="project" value="TreeGrafter"/>
</dbReference>
<dbReference type="EMBL" id="OZ035834">
    <property type="protein sequence ID" value="CAL1575308.1"/>
    <property type="molecule type" value="Genomic_DNA"/>
</dbReference>
<evidence type="ECO:0000256" key="12">
    <source>
        <dbReference type="ARBA" id="ARBA00046783"/>
    </source>
</evidence>
<keyword evidence="4" id="KW-0597">Phosphoprotein</keyword>
<dbReference type="InterPro" id="IPR000811">
    <property type="entry name" value="Glyco_trans_35"/>
</dbReference>
<dbReference type="InterPro" id="IPR011833">
    <property type="entry name" value="Glycg_phsphrylas"/>
</dbReference>
<organism evidence="15 16">
    <name type="scientific">Knipowitschia caucasica</name>
    <name type="common">Caucasian dwarf goby</name>
    <name type="synonym">Pomatoschistus caucasicus</name>
    <dbReference type="NCBI Taxonomy" id="637954"/>
    <lineage>
        <taxon>Eukaryota</taxon>
        <taxon>Metazoa</taxon>
        <taxon>Chordata</taxon>
        <taxon>Craniata</taxon>
        <taxon>Vertebrata</taxon>
        <taxon>Euteleostomi</taxon>
        <taxon>Actinopterygii</taxon>
        <taxon>Neopterygii</taxon>
        <taxon>Teleostei</taxon>
        <taxon>Neoteleostei</taxon>
        <taxon>Acanthomorphata</taxon>
        <taxon>Gobiaria</taxon>
        <taxon>Gobiiformes</taxon>
        <taxon>Gobioidei</taxon>
        <taxon>Gobiidae</taxon>
        <taxon>Gobiinae</taxon>
        <taxon>Knipowitschia</taxon>
    </lineage>
</organism>
<reference evidence="15 16" key="1">
    <citation type="submission" date="2024-04" db="EMBL/GenBank/DDBJ databases">
        <authorList>
            <person name="Waldvogel A.-M."/>
            <person name="Schoenle A."/>
        </authorList>
    </citation>
    <scope>NUCLEOTIDE SEQUENCE [LARGE SCALE GENOMIC DNA]</scope>
</reference>
<evidence type="ECO:0000313" key="15">
    <source>
        <dbReference type="EMBL" id="CAL1575308.1"/>
    </source>
</evidence>
<dbReference type="SUPFAM" id="SSF53756">
    <property type="entry name" value="UDP-Glycosyltransferase/glycogen phosphorylase"/>
    <property type="match status" value="1"/>
</dbReference>
<evidence type="ECO:0000256" key="11">
    <source>
        <dbReference type="ARBA" id="ARBA00037413"/>
    </source>
</evidence>
<accession>A0AAV2JCH8</accession>
<keyword evidence="16" id="KW-1185">Reference proteome</keyword>
<dbReference type="NCBIfam" id="TIGR02093">
    <property type="entry name" value="P_ylase"/>
    <property type="match status" value="1"/>
</dbReference>
<evidence type="ECO:0000256" key="14">
    <source>
        <dbReference type="RuleBase" id="RU000587"/>
    </source>
</evidence>
<comment type="catalytic activity">
    <reaction evidence="10">
        <text>[(1-&gt;4)-alpha-D-glucosyl](n) + phosphate = [(1-&gt;4)-alpha-D-glucosyl](n-1) + alpha-D-glucose 1-phosphate</text>
        <dbReference type="Rhea" id="RHEA:41732"/>
        <dbReference type="Rhea" id="RHEA-COMP:9584"/>
        <dbReference type="Rhea" id="RHEA-COMP:9586"/>
        <dbReference type="ChEBI" id="CHEBI:15444"/>
        <dbReference type="ChEBI" id="CHEBI:43474"/>
        <dbReference type="ChEBI" id="CHEBI:58601"/>
        <dbReference type="EC" id="2.4.1.1"/>
    </reaction>
    <physiologicalReaction direction="left-to-right" evidence="10">
        <dbReference type="Rhea" id="RHEA:41733"/>
    </physiologicalReaction>
</comment>
<comment type="function">
    <text evidence="11 14">Allosteric enzyme that catalyzes the rate-limiting step in glycogen catabolism, the phosphorolytic cleavage of glycogen to produce glucose-1-phosphate, and plays a central role in maintaining cellular and organismal glucose homeostasis.</text>
</comment>
<keyword evidence="6 14" id="KW-0328">Glycosyltransferase</keyword>
<dbReference type="FunFam" id="3.40.50.2000:FF:000005">
    <property type="entry name" value="Alpha-1,4 glucan phosphorylase"/>
    <property type="match status" value="1"/>
</dbReference>
<evidence type="ECO:0000313" key="16">
    <source>
        <dbReference type="Proteomes" id="UP001497482"/>
    </source>
</evidence>
<dbReference type="PROSITE" id="PS00102">
    <property type="entry name" value="PHOSPHORYLASE"/>
    <property type="match status" value="1"/>
</dbReference>
<dbReference type="PIRSF" id="PIRSF000460">
    <property type="entry name" value="Pprylas_GlgP"/>
    <property type="match status" value="1"/>
</dbReference>
<evidence type="ECO:0000256" key="13">
    <source>
        <dbReference type="PIRSR" id="PIRSR000460-1"/>
    </source>
</evidence>
<evidence type="ECO:0000256" key="6">
    <source>
        <dbReference type="ARBA" id="ARBA00022676"/>
    </source>
</evidence>
<dbReference type="FunFam" id="3.40.50.2000:FF:000197">
    <property type="entry name" value="Alpha-1,4 glucan phosphorylase"/>
    <property type="match status" value="1"/>
</dbReference>
<evidence type="ECO:0000256" key="9">
    <source>
        <dbReference type="ARBA" id="ARBA00023277"/>
    </source>
</evidence>
<dbReference type="CDD" id="cd04300">
    <property type="entry name" value="GT35_Glycogen_Phosphorylase"/>
    <property type="match status" value="1"/>
</dbReference>
<evidence type="ECO:0000256" key="1">
    <source>
        <dbReference type="ARBA" id="ARBA00001933"/>
    </source>
</evidence>
<comment type="cofactor">
    <cofactor evidence="1 14">
        <name>pyridoxal 5'-phosphate</name>
        <dbReference type="ChEBI" id="CHEBI:597326"/>
    </cofactor>
</comment>
<comment type="similarity">
    <text evidence="2 14">Belongs to the glycogen phosphorylase family.</text>
</comment>
<keyword evidence="8 13" id="KW-0663">Pyridoxal phosphate</keyword>
<keyword evidence="9 14" id="KW-0119">Carbohydrate metabolism</keyword>
<dbReference type="GO" id="GO:0008184">
    <property type="term" value="F:glycogen phosphorylase activity"/>
    <property type="evidence" value="ECO:0007669"/>
    <property type="project" value="InterPro"/>
</dbReference>
<feature type="modified residue" description="N6-(pyridoxal phosphate)lysine" evidence="13">
    <location>
        <position position="679"/>
    </location>
</feature>
<gene>
    <name evidence="15" type="ORF">KC01_LOCUS6905</name>
</gene>
<keyword evidence="7 14" id="KW-0808">Transferase</keyword>
<comment type="subunit">
    <text evidence="12">Homodimer; enzymatically active. Interacts with PPP1R3B; recruits the phosphatase PP1 which dephosphorylates and inactivates PYGL/glycogen phosphorylase.</text>
</comment>
<dbReference type="EC" id="2.4.1.1" evidence="14"/>